<feature type="domain" description="TRAP C4-dicarboxylate transport system permease DctM subunit" evidence="8">
    <location>
        <begin position="11"/>
        <end position="412"/>
    </location>
</feature>
<evidence type="ECO:0000256" key="6">
    <source>
        <dbReference type="ARBA" id="ARBA00023136"/>
    </source>
</evidence>
<proteinExistence type="inferred from homology"/>
<comment type="subunit">
    <text evidence="7">The complex comprises the extracytoplasmic solute receptor protein and the two transmembrane proteins.</text>
</comment>
<reference evidence="9" key="2">
    <citation type="submission" date="2020-09" db="EMBL/GenBank/DDBJ databases">
        <authorList>
            <person name="Sun Q."/>
            <person name="Kim S."/>
        </authorList>
    </citation>
    <scope>NUCLEOTIDE SEQUENCE</scope>
    <source>
        <strain evidence="9">KCTC 42650</strain>
    </source>
</reference>
<keyword evidence="7" id="KW-0813">Transport</keyword>
<feature type="transmembrane region" description="Helical" evidence="7">
    <location>
        <begin position="45"/>
        <end position="66"/>
    </location>
</feature>
<evidence type="ECO:0000259" key="8">
    <source>
        <dbReference type="Pfam" id="PF06808"/>
    </source>
</evidence>
<dbReference type="InterPro" id="IPR004681">
    <property type="entry name" value="TRAP_DctM"/>
</dbReference>
<evidence type="ECO:0000313" key="9">
    <source>
        <dbReference type="EMBL" id="GHF55404.1"/>
    </source>
</evidence>
<feature type="transmembrane region" description="Helical" evidence="7">
    <location>
        <begin position="396"/>
        <end position="417"/>
    </location>
</feature>
<comment type="caution">
    <text evidence="9">The sequence shown here is derived from an EMBL/GenBank/DDBJ whole genome shotgun (WGS) entry which is preliminary data.</text>
</comment>
<organism evidence="9 10">
    <name type="scientific">Seohaeicola zhoushanensis</name>
    <dbReference type="NCBI Taxonomy" id="1569283"/>
    <lineage>
        <taxon>Bacteria</taxon>
        <taxon>Pseudomonadati</taxon>
        <taxon>Pseudomonadota</taxon>
        <taxon>Alphaproteobacteria</taxon>
        <taxon>Rhodobacterales</taxon>
        <taxon>Roseobacteraceae</taxon>
        <taxon>Seohaeicola</taxon>
    </lineage>
</organism>
<comment type="subcellular location">
    <subcellularLocation>
        <location evidence="1 7">Cell inner membrane</location>
        <topology evidence="1 7">Multi-pass membrane protein</topology>
    </subcellularLocation>
</comment>
<feature type="transmembrane region" description="Helical" evidence="7">
    <location>
        <begin position="73"/>
        <end position="90"/>
    </location>
</feature>
<dbReference type="PANTHER" id="PTHR33362">
    <property type="entry name" value="SIALIC ACID TRAP TRANSPORTER PERMEASE PROTEIN SIAT-RELATED"/>
    <property type="match status" value="1"/>
</dbReference>
<comment type="similarity">
    <text evidence="7">Belongs to the TRAP transporter large permease family.</text>
</comment>
<accession>A0A8J3GY54</accession>
<feature type="transmembrane region" description="Helical" evidence="7">
    <location>
        <begin position="12"/>
        <end position="33"/>
    </location>
</feature>
<evidence type="ECO:0000256" key="5">
    <source>
        <dbReference type="ARBA" id="ARBA00022989"/>
    </source>
</evidence>
<feature type="transmembrane region" description="Helical" evidence="7">
    <location>
        <begin position="355"/>
        <end position="384"/>
    </location>
</feature>
<keyword evidence="6 7" id="KW-0472">Membrane</keyword>
<feature type="transmembrane region" description="Helical" evidence="7">
    <location>
        <begin position="96"/>
        <end position="122"/>
    </location>
</feature>
<gene>
    <name evidence="9" type="ORF">GCM10017056_28590</name>
</gene>
<keyword evidence="10" id="KW-1185">Reference proteome</keyword>
<keyword evidence="4 7" id="KW-0812">Transmembrane</keyword>
<comment type="function">
    <text evidence="7">Part of the tripartite ATP-independent periplasmic (TRAP) transport system.</text>
</comment>
<keyword evidence="2" id="KW-1003">Cell membrane</keyword>
<evidence type="ECO:0000256" key="1">
    <source>
        <dbReference type="ARBA" id="ARBA00004429"/>
    </source>
</evidence>
<feature type="transmembrane region" description="Helical" evidence="7">
    <location>
        <begin position="301"/>
        <end position="323"/>
    </location>
</feature>
<dbReference type="GO" id="GO:0022857">
    <property type="term" value="F:transmembrane transporter activity"/>
    <property type="evidence" value="ECO:0007669"/>
    <property type="project" value="UniProtKB-UniRule"/>
</dbReference>
<dbReference type="Pfam" id="PF06808">
    <property type="entry name" value="DctM"/>
    <property type="match status" value="1"/>
</dbReference>
<dbReference type="GO" id="GO:0005886">
    <property type="term" value="C:plasma membrane"/>
    <property type="evidence" value="ECO:0007669"/>
    <property type="project" value="UniProtKB-SubCell"/>
</dbReference>
<evidence type="ECO:0000256" key="3">
    <source>
        <dbReference type="ARBA" id="ARBA00022519"/>
    </source>
</evidence>
<reference evidence="9" key="1">
    <citation type="journal article" date="2014" name="Int. J. Syst. Evol. Microbiol.">
        <title>Complete genome sequence of Corynebacterium casei LMG S-19264T (=DSM 44701T), isolated from a smear-ripened cheese.</title>
        <authorList>
            <consortium name="US DOE Joint Genome Institute (JGI-PGF)"/>
            <person name="Walter F."/>
            <person name="Albersmeier A."/>
            <person name="Kalinowski J."/>
            <person name="Ruckert C."/>
        </authorList>
    </citation>
    <scope>NUCLEOTIDE SEQUENCE</scope>
    <source>
        <strain evidence="9">KCTC 42650</strain>
    </source>
</reference>
<keyword evidence="3 7" id="KW-0997">Cell inner membrane</keyword>
<feature type="transmembrane region" description="Helical" evidence="7">
    <location>
        <begin position="170"/>
        <end position="190"/>
    </location>
</feature>
<dbReference type="RefSeq" id="WP_189680775.1">
    <property type="nucleotide sequence ID" value="NZ_BNCJ01000008.1"/>
</dbReference>
<dbReference type="AlphaFoldDB" id="A0A8J3GY54"/>
<dbReference type="NCBIfam" id="TIGR00786">
    <property type="entry name" value="dctM"/>
    <property type="match status" value="1"/>
</dbReference>
<evidence type="ECO:0000256" key="2">
    <source>
        <dbReference type="ARBA" id="ARBA00022475"/>
    </source>
</evidence>
<dbReference type="EMBL" id="BNCJ01000008">
    <property type="protein sequence ID" value="GHF55404.1"/>
    <property type="molecule type" value="Genomic_DNA"/>
</dbReference>
<feature type="transmembrane region" description="Helical" evidence="7">
    <location>
        <begin position="330"/>
        <end position="349"/>
    </location>
</feature>
<dbReference type="PANTHER" id="PTHR33362:SF2">
    <property type="entry name" value="TRAP TRANSPORTER LARGE PERMEASE PROTEIN"/>
    <property type="match status" value="1"/>
</dbReference>
<feature type="transmembrane region" description="Helical" evidence="7">
    <location>
        <begin position="134"/>
        <end position="158"/>
    </location>
</feature>
<sequence>MIPIALAFSSILLILSVPIFLVFGIGSALIASVDLNLPWATLLQVSFAAVTKQILLAIPLFIFAGYTMVKGGIATRLVNFCVTLVGHWPGGLGVSMVLAMGFFAAFCGSILAAITAIGTVLMPRMVEEGYPKPFVVVLAAMAALLEGLIPPSNAAIIYSSLTSVPVSRTFAAGIVPGIVLMVMLSAYVAWRCRHMPRSARASWSERWQSFVAAIPALLTPFIILGGIYSGLLTAAESAAAAGVWSLLIGFLIYRELTFRGVIEALVATAIACSAIFVIIGMATFLSVVLTFTQAPQHMIDFLTHLGTGPVTFLIMVAITCLLLGTFIEVVPIFYLVLPMTVAALAPLAVDPIHYYIVLTAFIGLGMLTPPVCVGLYTGAAVIRLSPEKAFKELPGFLMLGIAYGLLMILLPSLATWLPGHV</sequence>
<feature type="transmembrane region" description="Helical" evidence="7">
    <location>
        <begin position="265"/>
        <end position="289"/>
    </location>
</feature>
<evidence type="ECO:0000256" key="4">
    <source>
        <dbReference type="ARBA" id="ARBA00022692"/>
    </source>
</evidence>
<dbReference type="PIRSF" id="PIRSF006066">
    <property type="entry name" value="HI0050"/>
    <property type="match status" value="1"/>
</dbReference>
<dbReference type="Proteomes" id="UP000626220">
    <property type="component" value="Unassembled WGS sequence"/>
</dbReference>
<name>A0A8J3GY54_9RHOB</name>
<evidence type="ECO:0000256" key="7">
    <source>
        <dbReference type="RuleBase" id="RU369079"/>
    </source>
</evidence>
<keyword evidence="5 7" id="KW-1133">Transmembrane helix</keyword>
<protein>
    <recommendedName>
        <fullName evidence="7">TRAP transporter large permease protein</fullName>
    </recommendedName>
</protein>
<dbReference type="InterPro" id="IPR010656">
    <property type="entry name" value="DctM"/>
</dbReference>
<feature type="transmembrane region" description="Helical" evidence="7">
    <location>
        <begin position="210"/>
        <end position="228"/>
    </location>
</feature>
<feature type="transmembrane region" description="Helical" evidence="7">
    <location>
        <begin position="234"/>
        <end position="253"/>
    </location>
</feature>
<evidence type="ECO:0000313" key="10">
    <source>
        <dbReference type="Proteomes" id="UP000626220"/>
    </source>
</evidence>